<dbReference type="InterPro" id="IPR012349">
    <property type="entry name" value="Split_barrel_FMN-bd"/>
</dbReference>
<feature type="domain" description="Pyridoxamine 5'-phosphate oxidase N-terminal" evidence="2">
    <location>
        <begin position="8"/>
        <end position="136"/>
    </location>
</feature>
<dbReference type="GO" id="GO:0070967">
    <property type="term" value="F:coenzyme F420 binding"/>
    <property type="evidence" value="ECO:0007669"/>
    <property type="project" value="TreeGrafter"/>
</dbReference>
<dbReference type="Pfam" id="PF01243">
    <property type="entry name" value="PNPOx_N"/>
    <property type="match status" value="1"/>
</dbReference>
<reference evidence="3 4" key="1">
    <citation type="journal article" date="2014" name="Nature">
        <title>An environmental bacterial taxon with a large and distinct metabolic repertoire.</title>
        <authorList>
            <person name="Wilson M.C."/>
            <person name="Mori T."/>
            <person name="Ruckert C."/>
            <person name="Uria A.R."/>
            <person name="Helf M.J."/>
            <person name="Takada K."/>
            <person name="Gernert C."/>
            <person name="Steffens U.A."/>
            <person name="Heycke N."/>
            <person name="Schmitt S."/>
            <person name="Rinke C."/>
            <person name="Helfrich E.J."/>
            <person name="Brachmann A.O."/>
            <person name="Gurgui C."/>
            <person name="Wakimoto T."/>
            <person name="Kracht M."/>
            <person name="Crusemann M."/>
            <person name="Hentschel U."/>
            <person name="Abe I."/>
            <person name="Matsunaga S."/>
            <person name="Kalinowski J."/>
            <person name="Takeyama H."/>
            <person name="Piel J."/>
        </authorList>
    </citation>
    <scope>NUCLEOTIDE SEQUENCE [LARGE SCALE GENOMIC DNA]</scope>
    <source>
        <strain evidence="4">TSY1</strain>
    </source>
</reference>
<dbReference type="GO" id="GO:0005829">
    <property type="term" value="C:cytosol"/>
    <property type="evidence" value="ECO:0007669"/>
    <property type="project" value="TreeGrafter"/>
</dbReference>
<gene>
    <name evidence="3" type="ORF">ETSY1_31315</name>
</gene>
<dbReference type="Gene3D" id="2.30.110.10">
    <property type="entry name" value="Electron Transport, Fmn-binding Protein, Chain A"/>
    <property type="match status" value="1"/>
</dbReference>
<evidence type="ECO:0000313" key="3">
    <source>
        <dbReference type="EMBL" id="ETW95263.1"/>
    </source>
</evidence>
<keyword evidence="1" id="KW-0560">Oxidoreductase</keyword>
<accession>W4LB08</accession>
<dbReference type="GO" id="GO:0016627">
    <property type="term" value="F:oxidoreductase activity, acting on the CH-CH group of donors"/>
    <property type="evidence" value="ECO:0007669"/>
    <property type="project" value="TreeGrafter"/>
</dbReference>
<evidence type="ECO:0000256" key="1">
    <source>
        <dbReference type="ARBA" id="ARBA00023002"/>
    </source>
</evidence>
<dbReference type="HOGENOM" id="CLU_123922_3_1_7"/>
<evidence type="ECO:0000313" key="4">
    <source>
        <dbReference type="Proteomes" id="UP000019141"/>
    </source>
</evidence>
<dbReference type="EMBL" id="AZHW01000937">
    <property type="protein sequence ID" value="ETW95263.1"/>
    <property type="molecule type" value="Genomic_DNA"/>
</dbReference>
<proteinExistence type="predicted"/>
<dbReference type="InterPro" id="IPR011576">
    <property type="entry name" value="Pyridox_Oxase_N"/>
</dbReference>
<dbReference type="AlphaFoldDB" id="W4LB08"/>
<comment type="caution">
    <text evidence="3">The sequence shown here is derived from an EMBL/GenBank/DDBJ whole genome shotgun (WGS) entry which is preliminary data.</text>
</comment>
<dbReference type="SUPFAM" id="SSF50475">
    <property type="entry name" value="FMN-binding split barrel"/>
    <property type="match status" value="1"/>
</dbReference>
<sequence>MPAKMTPHEVHDFLDSRPGWIILSTIGRDGYPHSVPLGYFRLGDDIYLGCRAGTQKVKNIERNPQVSLVLESGSTMRDIKGVMIQGQARVYTDAENLLRLRREAERLRGVPEAERSQEAPVGSAYIRVEPRRVISWDYGREG</sequence>
<name>W4LB08_ENTF1</name>
<keyword evidence="4" id="KW-1185">Reference proteome</keyword>
<dbReference type="PANTHER" id="PTHR35176:SF6">
    <property type="entry name" value="HEME OXYGENASE HI_0854-RELATED"/>
    <property type="match status" value="1"/>
</dbReference>
<organism evidence="3 4">
    <name type="scientific">Entotheonella factor</name>
    <dbReference type="NCBI Taxonomy" id="1429438"/>
    <lineage>
        <taxon>Bacteria</taxon>
        <taxon>Pseudomonadati</taxon>
        <taxon>Nitrospinota/Tectimicrobiota group</taxon>
        <taxon>Candidatus Tectimicrobiota</taxon>
        <taxon>Candidatus Entotheonellia</taxon>
        <taxon>Candidatus Entotheonellales</taxon>
        <taxon>Candidatus Entotheonellaceae</taxon>
        <taxon>Candidatus Entotheonella</taxon>
    </lineage>
</organism>
<dbReference type="Proteomes" id="UP000019141">
    <property type="component" value="Unassembled WGS sequence"/>
</dbReference>
<dbReference type="PANTHER" id="PTHR35176">
    <property type="entry name" value="HEME OXYGENASE HI_0854-RELATED"/>
    <property type="match status" value="1"/>
</dbReference>
<protein>
    <recommendedName>
        <fullName evidence="2">Pyridoxamine 5'-phosphate oxidase N-terminal domain-containing protein</fullName>
    </recommendedName>
</protein>
<dbReference type="InterPro" id="IPR052019">
    <property type="entry name" value="F420H2_bilvrd_red/Heme_oxyg"/>
</dbReference>
<evidence type="ECO:0000259" key="2">
    <source>
        <dbReference type="Pfam" id="PF01243"/>
    </source>
</evidence>